<name>A0A5C1AC91_9BACT</name>
<dbReference type="InterPro" id="IPR010869">
    <property type="entry name" value="DUF1501"/>
</dbReference>
<dbReference type="PANTHER" id="PTHR43737">
    <property type="entry name" value="BLL7424 PROTEIN"/>
    <property type="match status" value="1"/>
</dbReference>
<dbReference type="RefSeq" id="WP_149111570.1">
    <property type="nucleotide sequence ID" value="NZ_CP042425.1"/>
</dbReference>
<gene>
    <name evidence="1" type="ORF">PX52LOC_03876</name>
</gene>
<reference evidence="2" key="1">
    <citation type="submission" date="2019-08" db="EMBL/GenBank/DDBJ databases">
        <title>Limnoglobus roseus gen. nov., sp. nov., a novel freshwater planctomycete with a giant genome from the family Gemmataceae.</title>
        <authorList>
            <person name="Kulichevskaya I.S."/>
            <person name="Naumoff D.G."/>
            <person name="Miroshnikov K."/>
            <person name="Ivanova A."/>
            <person name="Philippov D.A."/>
            <person name="Hakobyan A."/>
            <person name="Rijpstra I.C."/>
            <person name="Sinninghe Damste J.S."/>
            <person name="Liesack W."/>
            <person name="Dedysh S.N."/>
        </authorList>
    </citation>
    <scope>NUCLEOTIDE SEQUENCE [LARGE SCALE GENOMIC DNA]</scope>
    <source>
        <strain evidence="2">PX52</strain>
    </source>
</reference>
<dbReference type="KEGG" id="lrs:PX52LOC_03876"/>
<keyword evidence="2" id="KW-1185">Reference proteome</keyword>
<protein>
    <recommendedName>
        <fullName evidence="3">DUF1501 domain-containing protein</fullName>
    </recommendedName>
</protein>
<organism evidence="1 2">
    <name type="scientific">Limnoglobus roseus</name>
    <dbReference type="NCBI Taxonomy" id="2598579"/>
    <lineage>
        <taxon>Bacteria</taxon>
        <taxon>Pseudomonadati</taxon>
        <taxon>Planctomycetota</taxon>
        <taxon>Planctomycetia</taxon>
        <taxon>Gemmatales</taxon>
        <taxon>Gemmataceae</taxon>
        <taxon>Limnoglobus</taxon>
    </lineage>
</organism>
<dbReference type="AlphaFoldDB" id="A0A5C1AC91"/>
<evidence type="ECO:0000313" key="2">
    <source>
        <dbReference type="Proteomes" id="UP000324974"/>
    </source>
</evidence>
<dbReference type="Pfam" id="PF07394">
    <property type="entry name" value="DUF1501"/>
    <property type="match status" value="1"/>
</dbReference>
<dbReference type="SUPFAM" id="SSF53649">
    <property type="entry name" value="Alkaline phosphatase-like"/>
    <property type="match status" value="1"/>
</dbReference>
<dbReference type="InterPro" id="IPR017850">
    <property type="entry name" value="Alkaline_phosphatase_core_sf"/>
</dbReference>
<evidence type="ECO:0008006" key="3">
    <source>
        <dbReference type="Google" id="ProtNLM"/>
    </source>
</evidence>
<proteinExistence type="predicted"/>
<dbReference type="OrthoDB" id="127333at2"/>
<dbReference type="PANTHER" id="PTHR43737:SF1">
    <property type="entry name" value="DUF1501 DOMAIN-CONTAINING PROTEIN"/>
    <property type="match status" value="1"/>
</dbReference>
<accession>A0A5C1AC91</accession>
<dbReference type="Gene3D" id="3.40.720.10">
    <property type="entry name" value="Alkaline Phosphatase, subunit A"/>
    <property type="match status" value="1"/>
</dbReference>
<dbReference type="EMBL" id="CP042425">
    <property type="protein sequence ID" value="QEL16901.1"/>
    <property type="molecule type" value="Genomic_DNA"/>
</dbReference>
<sequence length="427" mass="46486">MFSSFLQERTRREVLQLSAAGVFTAGMSGWMRVLADKVATTPATKGKHKSCILLWMDGGPSHKDTFDLKPDSKGAGEFKPIKTSADGIQISEHLPKVAEVMKHGVLVRGMSTPEGAHGRAKYYAHTGFREGQGGVTYPSLGAIVSQQLGKPEATVPNYVAIAGRSFGSGFLGPKHQPLMVQAPDKGLEDLKALVSNTQFDKRVDLLKQMEEAFHREYKVDPVNDHKTTYDRAVTLMQSKEAKAFDITQEAAATRAKYGSGKFADGVVMARRLVEVGVPFVEVALGGWDTHLDNFTRVKSLSQQVDAALSSLILDLKDRGLLDSTLVVWMGEFGRTPNINTRGAKPGRDHFPRAWNLAMFGGGLKGGQVVGKTDKEGAEVVERKTTAQDFLATVCDLLGIDHTKENITPNGRPIKLVDKPNPFTKLVV</sequence>
<dbReference type="Proteomes" id="UP000324974">
    <property type="component" value="Chromosome"/>
</dbReference>
<evidence type="ECO:0000313" key="1">
    <source>
        <dbReference type="EMBL" id="QEL16901.1"/>
    </source>
</evidence>